<evidence type="ECO:0000313" key="1">
    <source>
        <dbReference type="EMBL" id="VDP79129.1"/>
    </source>
</evidence>
<protein>
    <submittedName>
        <fullName evidence="1">Uncharacterized protein</fullName>
    </submittedName>
</protein>
<dbReference type="Proteomes" id="UP000269396">
    <property type="component" value="Unassembled WGS sequence"/>
</dbReference>
<sequence>MSYETFSIVIFKLLQQLREREMIEKDIRQQHEMSTQLKLQYSIKNLQPNNKSLDIHQSKCNIEEIECSEQGNKVGKLIC</sequence>
<name>A0A183PXV1_9TREM</name>
<evidence type="ECO:0000313" key="2">
    <source>
        <dbReference type="Proteomes" id="UP000269396"/>
    </source>
</evidence>
<accession>A0A183PXV1</accession>
<gene>
    <name evidence="1" type="ORF">SMTD_LOCUS19187</name>
</gene>
<dbReference type="EMBL" id="UZAL01041838">
    <property type="protein sequence ID" value="VDP79129.1"/>
    <property type="molecule type" value="Genomic_DNA"/>
</dbReference>
<keyword evidence="2" id="KW-1185">Reference proteome</keyword>
<proteinExistence type="predicted"/>
<reference evidence="1 2" key="1">
    <citation type="submission" date="2018-11" db="EMBL/GenBank/DDBJ databases">
        <authorList>
            <consortium name="Pathogen Informatics"/>
        </authorList>
    </citation>
    <scope>NUCLEOTIDE SEQUENCE [LARGE SCALE GENOMIC DNA]</scope>
    <source>
        <strain>Denwood</strain>
        <strain evidence="2">Zambia</strain>
    </source>
</reference>
<dbReference type="AlphaFoldDB" id="A0A183PXV1"/>
<organism evidence="1 2">
    <name type="scientific">Schistosoma mattheei</name>
    <dbReference type="NCBI Taxonomy" id="31246"/>
    <lineage>
        <taxon>Eukaryota</taxon>
        <taxon>Metazoa</taxon>
        <taxon>Spiralia</taxon>
        <taxon>Lophotrochozoa</taxon>
        <taxon>Platyhelminthes</taxon>
        <taxon>Trematoda</taxon>
        <taxon>Digenea</taxon>
        <taxon>Strigeidida</taxon>
        <taxon>Schistosomatoidea</taxon>
        <taxon>Schistosomatidae</taxon>
        <taxon>Schistosoma</taxon>
    </lineage>
</organism>